<evidence type="ECO:0000256" key="6">
    <source>
        <dbReference type="SAM" id="MobiDB-lite"/>
    </source>
</evidence>
<comment type="caution">
    <text evidence="7">The sequence shown here is derived from an EMBL/GenBank/DDBJ whole genome shotgun (WGS) entry which is preliminary data.</text>
</comment>
<evidence type="ECO:0000256" key="4">
    <source>
        <dbReference type="ARBA" id="ARBA00022803"/>
    </source>
</evidence>
<dbReference type="GO" id="GO:0035720">
    <property type="term" value="P:intraciliary anterograde transport"/>
    <property type="evidence" value="ECO:0007669"/>
    <property type="project" value="TreeGrafter"/>
</dbReference>
<protein>
    <recommendedName>
        <fullName evidence="2">Intraflagellar transport protein 56</fullName>
    </recommendedName>
</protein>
<evidence type="ECO:0000256" key="5">
    <source>
        <dbReference type="ARBA" id="ARBA00023273"/>
    </source>
</evidence>
<dbReference type="GO" id="GO:0120170">
    <property type="term" value="F:intraciliary transport particle B binding"/>
    <property type="evidence" value="ECO:0007669"/>
    <property type="project" value="TreeGrafter"/>
</dbReference>
<dbReference type="GO" id="GO:0097546">
    <property type="term" value="C:ciliary base"/>
    <property type="evidence" value="ECO:0007669"/>
    <property type="project" value="TreeGrafter"/>
</dbReference>
<dbReference type="GO" id="GO:0035735">
    <property type="term" value="P:intraciliary transport involved in cilium assembly"/>
    <property type="evidence" value="ECO:0007669"/>
    <property type="project" value="TreeGrafter"/>
</dbReference>
<keyword evidence="8" id="KW-1185">Reference proteome</keyword>
<dbReference type="AlphaFoldDB" id="A0A212CJT8"/>
<dbReference type="OrthoDB" id="95390at2759"/>
<dbReference type="Proteomes" id="UP000242450">
    <property type="component" value="Chromosome 18"/>
</dbReference>
<keyword evidence="4" id="KW-0802">TPR repeat</keyword>
<feature type="non-terminal residue" evidence="7">
    <location>
        <position position="120"/>
    </location>
</feature>
<feature type="region of interest" description="Disordered" evidence="6">
    <location>
        <begin position="1"/>
        <end position="24"/>
    </location>
</feature>
<evidence type="ECO:0000256" key="3">
    <source>
        <dbReference type="ARBA" id="ARBA00022737"/>
    </source>
</evidence>
<name>A0A212CJT8_CEREH</name>
<evidence type="ECO:0000256" key="2">
    <source>
        <dbReference type="ARBA" id="ARBA00019387"/>
    </source>
</evidence>
<evidence type="ECO:0000313" key="7">
    <source>
        <dbReference type="EMBL" id="OWK06261.1"/>
    </source>
</evidence>
<keyword evidence="3" id="KW-0677">Repeat</keyword>
<dbReference type="GO" id="GO:0036064">
    <property type="term" value="C:ciliary basal body"/>
    <property type="evidence" value="ECO:0007669"/>
    <property type="project" value="TreeGrafter"/>
</dbReference>
<evidence type="ECO:0000256" key="1">
    <source>
        <dbReference type="ARBA" id="ARBA00004138"/>
    </source>
</evidence>
<keyword evidence="5" id="KW-0966">Cell projection</keyword>
<evidence type="ECO:0000313" key="8">
    <source>
        <dbReference type="Proteomes" id="UP000242450"/>
    </source>
</evidence>
<dbReference type="PANTHER" id="PTHR14781:SF0">
    <property type="entry name" value="INTRAFLAGELLAR TRANSPORT PROTEIN 56"/>
    <property type="match status" value="1"/>
</dbReference>
<comment type="subcellular location">
    <subcellularLocation>
        <location evidence="1">Cell projection</location>
        <location evidence="1">Cilium</location>
    </subcellularLocation>
</comment>
<dbReference type="PANTHER" id="PTHR14781">
    <property type="entry name" value="INTRAFLAGELLAR TRANSPORT PROTEIN 56"/>
    <property type="match status" value="1"/>
</dbReference>
<reference evidence="7 8" key="1">
    <citation type="journal article" date="2018" name="Mol. Genet. Genomics">
        <title>The red deer Cervus elaphus genome CerEla1.0: sequencing, annotating, genes, and chromosomes.</title>
        <authorList>
            <person name="Bana N.A."/>
            <person name="Nyiri A."/>
            <person name="Nagy J."/>
            <person name="Frank K."/>
            <person name="Nagy T."/>
            <person name="Steger V."/>
            <person name="Schiller M."/>
            <person name="Lakatos P."/>
            <person name="Sugar L."/>
            <person name="Horn P."/>
            <person name="Barta E."/>
            <person name="Orosz L."/>
        </authorList>
    </citation>
    <scope>NUCLEOTIDE SEQUENCE [LARGE SCALE GENOMIC DNA]</scope>
    <source>
        <strain evidence="7">Hungarian</strain>
    </source>
</reference>
<accession>A0A212CJT8</accession>
<dbReference type="InterPro" id="IPR030511">
    <property type="entry name" value="TTC26"/>
</dbReference>
<proteinExistence type="predicted"/>
<dbReference type="GO" id="GO:0030992">
    <property type="term" value="C:intraciliary transport particle B"/>
    <property type="evidence" value="ECO:0007669"/>
    <property type="project" value="TreeGrafter"/>
</dbReference>
<gene>
    <name evidence="7" type="ORF">Celaphus_00012293</name>
</gene>
<dbReference type="EMBL" id="MKHE01000018">
    <property type="protein sequence ID" value="OWK06261.1"/>
    <property type="molecule type" value="Genomic_DNA"/>
</dbReference>
<sequence>MLSRAKPAVGGDPPHTDKRKKKGRKIPKLEELLSQRDFTGAITLLELQKADFKTASSSTWLTREYLALNVYVALCYYKLDYYDVSQEVLAVYLQQIPDSTIALNLKACNHFRLYNGKAAE</sequence>
<organism evidence="7 8">
    <name type="scientific">Cervus elaphus hippelaphus</name>
    <name type="common">European red deer</name>
    <dbReference type="NCBI Taxonomy" id="46360"/>
    <lineage>
        <taxon>Eukaryota</taxon>
        <taxon>Metazoa</taxon>
        <taxon>Chordata</taxon>
        <taxon>Craniata</taxon>
        <taxon>Vertebrata</taxon>
        <taxon>Euteleostomi</taxon>
        <taxon>Mammalia</taxon>
        <taxon>Eutheria</taxon>
        <taxon>Laurasiatheria</taxon>
        <taxon>Artiodactyla</taxon>
        <taxon>Ruminantia</taxon>
        <taxon>Pecora</taxon>
        <taxon>Cervidae</taxon>
        <taxon>Cervinae</taxon>
        <taxon>Cervus</taxon>
    </lineage>
</organism>